<sequence>MTYSLTEMARIRRRETRAARASFCERRSSRSLGCLFDAAARIGLGLRSGSPVSSSQRTDFSVHTGAYHRGPPRPNALRVAVLPSISSPHTDNDSMTCPARRSASSRSSPPIDATPLPLRRRDAYPRTPCHRLDASP</sequence>
<dbReference type="Proteomes" id="UP000623467">
    <property type="component" value="Unassembled WGS sequence"/>
</dbReference>
<feature type="compositionally biased region" description="Basic and acidic residues" evidence="1">
    <location>
        <begin position="119"/>
        <end position="136"/>
    </location>
</feature>
<evidence type="ECO:0000256" key="1">
    <source>
        <dbReference type="SAM" id="MobiDB-lite"/>
    </source>
</evidence>
<feature type="compositionally biased region" description="Low complexity" evidence="1">
    <location>
        <begin position="98"/>
        <end position="110"/>
    </location>
</feature>
<feature type="compositionally biased region" description="Polar residues" evidence="1">
    <location>
        <begin position="84"/>
        <end position="95"/>
    </location>
</feature>
<organism evidence="2 3">
    <name type="scientific">Mycena sanguinolenta</name>
    <dbReference type="NCBI Taxonomy" id="230812"/>
    <lineage>
        <taxon>Eukaryota</taxon>
        <taxon>Fungi</taxon>
        <taxon>Dikarya</taxon>
        <taxon>Basidiomycota</taxon>
        <taxon>Agaricomycotina</taxon>
        <taxon>Agaricomycetes</taxon>
        <taxon>Agaricomycetidae</taxon>
        <taxon>Agaricales</taxon>
        <taxon>Marasmiineae</taxon>
        <taxon>Mycenaceae</taxon>
        <taxon>Mycena</taxon>
    </lineage>
</organism>
<dbReference type="EMBL" id="JACAZH010000053">
    <property type="protein sequence ID" value="KAF7333605.1"/>
    <property type="molecule type" value="Genomic_DNA"/>
</dbReference>
<reference evidence="2" key="1">
    <citation type="submission" date="2020-05" db="EMBL/GenBank/DDBJ databases">
        <title>Mycena genomes resolve the evolution of fungal bioluminescence.</title>
        <authorList>
            <person name="Tsai I.J."/>
        </authorList>
    </citation>
    <scope>NUCLEOTIDE SEQUENCE</scope>
    <source>
        <strain evidence="2">160909Yilan</strain>
    </source>
</reference>
<protein>
    <submittedName>
        <fullName evidence="2">Uncharacterized protein</fullName>
    </submittedName>
</protein>
<evidence type="ECO:0000313" key="2">
    <source>
        <dbReference type="EMBL" id="KAF7333605.1"/>
    </source>
</evidence>
<evidence type="ECO:0000313" key="3">
    <source>
        <dbReference type="Proteomes" id="UP000623467"/>
    </source>
</evidence>
<accession>A0A8H6X3S6</accession>
<name>A0A8H6X3S6_9AGAR</name>
<feature type="region of interest" description="Disordered" evidence="1">
    <location>
        <begin position="46"/>
        <end position="136"/>
    </location>
</feature>
<gene>
    <name evidence="2" type="ORF">MSAN_02412700</name>
</gene>
<comment type="caution">
    <text evidence="2">The sequence shown here is derived from an EMBL/GenBank/DDBJ whole genome shotgun (WGS) entry which is preliminary data.</text>
</comment>
<dbReference type="AlphaFoldDB" id="A0A8H6X3S6"/>
<feature type="compositionally biased region" description="Polar residues" evidence="1">
    <location>
        <begin position="50"/>
        <end position="61"/>
    </location>
</feature>
<proteinExistence type="predicted"/>
<keyword evidence="3" id="KW-1185">Reference proteome</keyword>